<organism evidence="15 16">
    <name type="scientific">Noviherbaspirillum aridicola</name>
    <dbReference type="NCBI Taxonomy" id="2849687"/>
    <lineage>
        <taxon>Bacteria</taxon>
        <taxon>Pseudomonadati</taxon>
        <taxon>Pseudomonadota</taxon>
        <taxon>Betaproteobacteria</taxon>
        <taxon>Burkholderiales</taxon>
        <taxon>Oxalobacteraceae</taxon>
        <taxon>Noviherbaspirillum</taxon>
    </lineage>
</organism>
<evidence type="ECO:0000256" key="7">
    <source>
        <dbReference type="ARBA" id="ARBA00023136"/>
    </source>
</evidence>
<dbReference type="InterPro" id="IPR039426">
    <property type="entry name" value="TonB-dep_rcpt-like"/>
</dbReference>
<evidence type="ECO:0008006" key="17">
    <source>
        <dbReference type="Google" id="ProtNLM"/>
    </source>
</evidence>
<feature type="domain" description="TonB-dependent receptor plug" evidence="14">
    <location>
        <begin position="94"/>
        <end position="196"/>
    </location>
</feature>
<sequence>MARGRMAAVLHRVLLFARPAFQLNATVRRPARHGPACAIRISVEGVFMHQQTSLLATAGLSLIAAAPLQAQDAGTVLPEVVVTATPFNAGEQSQILAPARVLAGDELRNRLGASLGDTLSNEPGVSASAFGAGASRPVIRGLGGPRVRVLQNGMGVADVSTISEDHAVGVDPFTARQIEILRGPAALLYGSGASGGLVNLVNGRIPTVLEDRPTGDAELRYGSADRSKAASLSADGAVGRIGLHVDASARDADDYRIPGRAERGNPDSPRGRLANSAARQHNLGFGASLIEDWGYAGASISTLDARYGVPSEEGARIDMRQTRFDIDTLVRRPLQGLEHVRLRLGHTDYEHTERDAAGEPETDFNNDATEARLEFAHQPLAGWRGTFGVHAETAKFSALPREEDHPATVPRTRSRSHAAFLVEERDLGPARVNAGLRMESARRDPEEAPARSFDLFSWSLGAAWTGVSGYSFGPTFSVAQRAPSTEELFSAGPHHATETFDRGDATLDKETSRNIELSLQKTEGLLRWRVNLFRNKVSNFIYGRLTGAVLDEEGNPGDELAERVFAQAGATIRGAEAEISYNWRGQGLSGRAFADTSRGRLDAGGGYLPLQPANRIGVEAGWRQGPWRAGASVIRAQRQDRLAAFETATPGYTRVDASLSWTQAWNGMQLTWFALAKNLLDEDIRVSTSLLKDVAPLAGRSLVLGLRTAF</sequence>
<keyword evidence="5 10" id="KW-0812">Transmembrane</keyword>
<dbReference type="SUPFAM" id="SSF56935">
    <property type="entry name" value="Porins"/>
    <property type="match status" value="1"/>
</dbReference>
<evidence type="ECO:0000256" key="8">
    <source>
        <dbReference type="ARBA" id="ARBA00023170"/>
    </source>
</evidence>
<keyword evidence="8" id="KW-0675">Receptor</keyword>
<evidence type="ECO:0000256" key="5">
    <source>
        <dbReference type="ARBA" id="ARBA00022692"/>
    </source>
</evidence>
<accession>A0ABQ4Q427</accession>
<dbReference type="InterPro" id="IPR036942">
    <property type="entry name" value="Beta-barrel_TonB_sf"/>
</dbReference>
<evidence type="ECO:0000259" key="14">
    <source>
        <dbReference type="Pfam" id="PF07715"/>
    </source>
</evidence>
<dbReference type="InterPro" id="IPR012910">
    <property type="entry name" value="Plug_dom"/>
</dbReference>
<dbReference type="PROSITE" id="PS52016">
    <property type="entry name" value="TONB_DEPENDENT_REC_3"/>
    <property type="match status" value="1"/>
</dbReference>
<dbReference type="Gene3D" id="2.40.170.20">
    <property type="entry name" value="TonB-dependent receptor, beta-barrel domain"/>
    <property type="match status" value="1"/>
</dbReference>
<dbReference type="Gene3D" id="2.170.130.10">
    <property type="entry name" value="TonB-dependent receptor, plug domain"/>
    <property type="match status" value="1"/>
</dbReference>
<evidence type="ECO:0000259" key="13">
    <source>
        <dbReference type="Pfam" id="PF00593"/>
    </source>
</evidence>
<evidence type="ECO:0000256" key="4">
    <source>
        <dbReference type="ARBA" id="ARBA00022452"/>
    </source>
</evidence>
<evidence type="ECO:0000313" key="15">
    <source>
        <dbReference type="EMBL" id="GIZ51945.1"/>
    </source>
</evidence>
<evidence type="ECO:0000256" key="2">
    <source>
        <dbReference type="ARBA" id="ARBA00009810"/>
    </source>
</evidence>
<name>A0ABQ4Q427_9BURK</name>
<dbReference type="PANTHER" id="PTHR30069">
    <property type="entry name" value="TONB-DEPENDENT OUTER MEMBRANE RECEPTOR"/>
    <property type="match status" value="1"/>
</dbReference>
<gene>
    <name evidence="15" type="ORF">NCCP691_19590</name>
</gene>
<evidence type="ECO:0000256" key="1">
    <source>
        <dbReference type="ARBA" id="ARBA00004571"/>
    </source>
</evidence>
<keyword evidence="4 10" id="KW-1134">Transmembrane beta strand</keyword>
<evidence type="ECO:0000256" key="10">
    <source>
        <dbReference type="PROSITE-ProRule" id="PRU01360"/>
    </source>
</evidence>
<evidence type="ECO:0000256" key="6">
    <source>
        <dbReference type="ARBA" id="ARBA00023077"/>
    </source>
</evidence>
<dbReference type="EMBL" id="BPMK01000008">
    <property type="protein sequence ID" value="GIZ51945.1"/>
    <property type="molecule type" value="Genomic_DNA"/>
</dbReference>
<comment type="caution">
    <text evidence="15">The sequence shown here is derived from an EMBL/GenBank/DDBJ whole genome shotgun (WGS) entry which is preliminary data.</text>
</comment>
<feature type="compositionally biased region" description="Basic and acidic residues" evidence="12">
    <location>
        <begin position="254"/>
        <end position="265"/>
    </location>
</feature>
<evidence type="ECO:0000256" key="9">
    <source>
        <dbReference type="ARBA" id="ARBA00023237"/>
    </source>
</evidence>
<feature type="domain" description="TonB-dependent receptor-like beta-barrel" evidence="13">
    <location>
        <begin position="238"/>
        <end position="679"/>
    </location>
</feature>
<evidence type="ECO:0000256" key="11">
    <source>
        <dbReference type="RuleBase" id="RU003357"/>
    </source>
</evidence>
<evidence type="ECO:0000256" key="3">
    <source>
        <dbReference type="ARBA" id="ARBA00022448"/>
    </source>
</evidence>
<evidence type="ECO:0000313" key="16">
    <source>
        <dbReference type="Proteomes" id="UP000887222"/>
    </source>
</evidence>
<dbReference type="InterPro" id="IPR037066">
    <property type="entry name" value="Plug_dom_sf"/>
</dbReference>
<dbReference type="Pfam" id="PF07715">
    <property type="entry name" value="Plug"/>
    <property type="match status" value="1"/>
</dbReference>
<dbReference type="Proteomes" id="UP000887222">
    <property type="component" value="Unassembled WGS sequence"/>
</dbReference>
<dbReference type="Pfam" id="PF00593">
    <property type="entry name" value="TonB_dep_Rec_b-barrel"/>
    <property type="match status" value="1"/>
</dbReference>
<comment type="similarity">
    <text evidence="2 10 11">Belongs to the TonB-dependent receptor family.</text>
</comment>
<reference evidence="15 16" key="1">
    <citation type="journal article" date="2022" name="Int. J. Syst. Evol. Microbiol.">
        <title>Noviherbaspirillum aridicola sp. nov., isolated from an arid soil in Pakistan.</title>
        <authorList>
            <person name="Khan I.U."/>
            <person name="Saqib M."/>
            <person name="Amin A."/>
            <person name="Hussain F."/>
            <person name="Li L."/>
            <person name="Liu Y.H."/>
            <person name="Fang B.Z."/>
            <person name="Ahmed I."/>
            <person name="Li W.J."/>
        </authorList>
    </citation>
    <scope>NUCLEOTIDE SEQUENCE [LARGE SCALE GENOMIC DNA]</scope>
    <source>
        <strain evidence="15 16">NCCP-691</strain>
    </source>
</reference>
<keyword evidence="7 10" id="KW-0472">Membrane</keyword>
<keyword evidence="16" id="KW-1185">Reference proteome</keyword>
<dbReference type="InterPro" id="IPR000531">
    <property type="entry name" value="Beta-barrel_TonB"/>
</dbReference>
<protein>
    <recommendedName>
        <fullName evidence="17">Iron complex outermembrane receptor protein</fullName>
    </recommendedName>
</protein>
<keyword evidence="6 11" id="KW-0798">TonB box</keyword>
<keyword evidence="9 10" id="KW-0998">Cell outer membrane</keyword>
<feature type="region of interest" description="Disordered" evidence="12">
    <location>
        <begin position="254"/>
        <end position="273"/>
    </location>
</feature>
<keyword evidence="3 10" id="KW-0813">Transport</keyword>
<dbReference type="PANTHER" id="PTHR30069:SF40">
    <property type="entry name" value="TONB-DEPENDENT RECEPTOR NMB0964-RELATED"/>
    <property type="match status" value="1"/>
</dbReference>
<proteinExistence type="inferred from homology"/>
<evidence type="ECO:0000256" key="12">
    <source>
        <dbReference type="SAM" id="MobiDB-lite"/>
    </source>
</evidence>
<comment type="subcellular location">
    <subcellularLocation>
        <location evidence="1 10">Cell outer membrane</location>
        <topology evidence="1 10">Multi-pass membrane protein</topology>
    </subcellularLocation>
</comment>